<keyword evidence="2 4" id="KW-0819">tRNA processing</keyword>
<dbReference type="InterPro" id="IPR001406">
    <property type="entry name" value="PsdUridine_synth_TruA"/>
</dbReference>
<keyword evidence="3 4" id="KW-0413">Isomerase</keyword>
<gene>
    <name evidence="4 7" type="primary">truA</name>
    <name evidence="7" type="ORF">LVJ82_12760</name>
</gene>
<comment type="function">
    <text evidence="4">Formation of pseudouridine at positions 38, 39 and 40 in the anticodon stem and loop of transfer RNAs.</text>
</comment>
<dbReference type="GO" id="GO:0160147">
    <property type="term" value="F:tRNA pseudouridine(38-40) synthase activity"/>
    <property type="evidence" value="ECO:0007669"/>
    <property type="project" value="UniProtKB-EC"/>
</dbReference>
<comment type="similarity">
    <text evidence="1 4 5">Belongs to the tRNA pseudouridine synthase TruA family.</text>
</comment>
<name>A0ABY4DYY2_9NEIS</name>
<proteinExistence type="inferred from homology"/>
<evidence type="ECO:0000256" key="5">
    <source>
        <dbReference type="RuleBase" id="RU003792"/>
    </source>
</evidence>
<evidence type="ECO:0000256" key="3">
    <source>
        <dbReference type="ARBA" id="ARBA00023235"/>
    </source>
</evidence>
<sequence length="267" mass="29089">MSTTRIALILHYDGSAFNGWQVQPAGVPTVQTVLEHALAKIALHPVATIVAGRTDTGVHATAQVVHFDTTATRPLSAWVRGINAHLPSSVAVQAAYEVSPEFSARFDAYRRSYRYVLCNEAVRPVILAGKVGWAFRDLSVAAMQQAAVCLVGEHDFSSFRASECQAKSPIKTMYSVNIHSHDSMVCFDFQANAFLHHMVRNLVGALVYVGYGKLSVADFAALLAAKDRTLAPPTFMPDGLYLTGVDYPEHFGVPRATIPAWLWGQTT</sequence>
<feature type="domain" description="Pseudouridine synthase I TruA alpha/beta" evidence="6">
    <location>
        <begin position="146"/>
        <end position="248"/>
    </location>
</feature>
<dbReference type="Proteomes" id="UP000832011">
    <property type="component" value="Chromosome"/>
</dbReference>
<organism evidence="7 8">
    <name type="scientific">Vitreoscilla massiliensis</name>
    <dbReference type="NCBI Taxonomy" id="1689272"/>
    <lineage>
        <taxon>Bacteria</taxon>
        <taxon>Pseudomonadati</taxon>
        <taxon>Pseudomonadota</taxon>
        <taxon>Betaproteobacteria</taxon>
        <taxon>Neisseriales</taxon>
        <taxon>Neisseriaceae</taxon>
        <taxon>Vitreoscilla</taxon>
    </lineage>
</organism>
<feature type="binding site" evidence="4">
    <location>
        <position position="113"/>
    </location>
    <ligand>
        <name>substrate</name>
    </ligand>
</feature>
<dbReference type="Gene3D" id="3.30.70.580">
    <property type="entry name" value="Pseudouridine synthase I, catalytic domain, N-terminal subdomain"/>
    <property type="match status" value="1"/>
</dbReference>
<dbReference type="InterPro" id="IPR020097">
    <property type="entry name" value="PsdUridine_synth_TruA_a/b_dom"/>
</dbReference>
<reference evidence="7 8" key="1">
    <citation type="journal article" date="2022" name="Res Sq">
        <title>Evolution of multicellular longitudinally dividing oral cavity symbionts (Neisseriaceae).</title>
        <authorList>
            <person name="Nyongesa S."/>
            <person name="Weber P."/>
            <person name="Bernet E."/>
            <person name="Pullido F."/>
            <person name="Nieckarz M."/>
            <person name="Delaby M."/>
            <person name="Nieves C."/>
            <person name="Viehboeck T."/>
            <person name="Krause N."/>
            <person name="Rivera-Millot A."/>
            <person name="Nakamura A."/>
            <person name="Vischer N."/>
            <person name="VanNieuwenhze M."/>
            <person name="Brun Y."/>
            <person name="Cava F."/>
            <person name="Bulgheresi S."/>
            <person name="Veyrier F."/>
        </authorList>
    </citation>
    <scope>NUCLEOTIDE SEQUENCE [LARGE SCALE GENOMIC DNA]</scope>
    <source>
        <strain evidence="7 8">SN4</strain>
    </source>
</reference>
<comment type="catalytic activity">
    <reaction evidence="4 5">
        <text>uridine(38/39/40) in tRNA = pseudouridine(38/39/40) in tRNA</text>
        <dbReference type="Rhea" id="RHEA:22376"/>
        <dbReference type="Rhea" id="RHEA-COMP:10085"/>
        <dbReference type="Rhea" id="RHEA-COMP:10087"/>
        <dbReference type="ChEBI" id="CHEBI:65314"/>
        <dbReference type="ChEBI" id="CHEBI:65315"/>
        <dbReference type="EC" id="5.4.99.12"/>
    </reaction>
</comment>
<dbReference type="InterPro" id="IPR020103">
    <property type="entry name" value="PsdUridine_synth_cat_dom_sf"/>
</dbReference>
<feature type="domain" description="Pseudouridine synthase I TruA alpha/beta" evidence="6">
    <location>
        <begin position="11"/>
        <end position="107"/>
    </location>
</feature>
<dbReference type="HAMAP" id="MF_00171">
    <property type="entry name" value="TruA"/>
    <property type="match status" value="1"/>
</dbReference>
<keyword evidence="8" id="KW-1185">Reference proteome</keyword>
<dbReference type="PANTHER" id="PTHR11142">
    <property type="entry name" value="PSEUDOURIDYLATE SYNTHASE"/>
    <property type="match status" value="1"/>
</dbReference>
<evidence type="ECO:0000313" key="8">
    <source>
        <dbReference type="Proteomes" id="UP000832011"/>
    </source>
</evidence>
<dbReference type="Pfam" id="PF01416">
    <property type="entry name" value="PseudoU_synth_1"/>
    <property type="match status" value="2"/>
</dbReference>
<evidence type="ECO:0000256" key="2">
    <source>
        <dbReference type="ARBA" id="ARBA00022694"/>
    </source>
</evidence>
<dbReference type="PIRSF" id="PIRSF001430">
    <property type="entry name" value="tRNA_psdUrid_synth"/>
    <property type="match status" value="1"/>
</dbReference>
<dbReference type="EC" id="5.4.99.12" evidence="4"/>
<comment type="subunit">
    <text evidence="4">Homodimer.</text>
</comment>
<dbReference type="Gene3D" id="3.30.70.660">
    <property type="entry name" value="Pseudouridine synthase I, catalytic domain, C-terminal subdomain"/>
    <property type="match status" value="1"/>
</dbReference>
<dbReference type="SUPFAM" id="SSF55120">
    <property type="entry name" value="Pseudouridine synthase"/>
    <property type="match status" value="1"/>
</dbReference>
<evidence type="ECO:0000256" key="1">
    <source>
        <dbReference type="ARBA" id="ARBA00009375"/>
    </source>
</evidence>
<dbReference type="InterPro" id="IPR020094">
    <property type="entry name" value="TruA/RsuA/RluB/E/F_N"/>
</dbReference>
<evidence type="ECO:0000259" key="6">
    <source>
        <dbReference type="Pfam" id="PF01416"/>
    </source>
</evidence>
<accession>A0ABY4DYY2</accession>
<evidence type="ECO:0000256" key="4">
    <source>
        <dbReference type="HAMAP-Rule" id="MF_00171"/>
    </source>
</evidence>
<dbReference type="RefSeq" id="WP_058357975.1">
    <property type="nucleotide sequence ID" value="NZ_CABKVG010000010.1"/>
</dbReference>
<protein>
    <recommendedName>
        <fullName evidence="4">tRNA pseudouridine synthase A</fullName>
        <ecNumber evidence="4">5.4.99.12</ecNumber>
    </recommendedName>
    <alternativeName>
        <fullName evidence="4">tRNA pseudouridine(38-40) synthase</fullName>
    </alternativeName>
    <alternativeName>
        <fullName evidence="4">tRNA pseudouridylate synthase I</fullName>
    </alternativeName>
    <alternativeName>
        <fullName evidence="4">tRNA-uridine isomerase I</fullName>
    </alternativeName>
</protein>
<dbReference type="CDD" id="cd02570">
    <property type="entry name" value="PseudoU_synth_EcTruA"/>
    <property type="match status" value="1"/>
</dbReference>
<feature type="active site" description="Nucleophile" evidence="4">
    <location>
        <position position="55"/>
    </location>
</feature>
<dbReference type="EMBL" id="CP091511">
    <property type="protein sequence ID" value="UOO88340.1"/>
    <property type="molecule type" value="Genomic_DNA"/>
</dbReference>
<comment type="caution">
    <text evidence="4">Lacks conserved residue(s) required for the propagation of feature annotation.</text>
</comment>
<evidence type="ECO:0000313" key="7">
    <source>
        <dbReference type="EMBL" id="UOO88340.1"/>
    </source>
</evidence>
<dbReference type="PANTHER" id="PTHR11142:SF0">
    <property type="entry name" value="TRNA PSEUDOURIDINE SYNTHASE-LIKE 1"/>
    <property type="match status" value="1"/>
</dbReference>
<dbReference type="NCBIfam" id="TIGR00071">
    <property type="entry name" value="hisT_truA"/>
    <property type="match status" value="1"/>
</dbReference>
<dbReference type="InterPro" id="IPR020095">
    <property type="entry name" value="PsdUridine_synth_TruA_C"/>
</dbReference>